<reference evidence="1" key="1">
    <citation type="journal article" date="2022" name="bioRxiv">
        <title>Sequencing and chromosome-scale assembly of the giantPleurodeles waltlgenome.</title>
        <authorList>
            <person name="Brown T."/>
            <person name="Elewa A."/>
            <person name="Iarovenko S."/>
            <person name="Subramanian E."/>
            <person name="Araus A.J."/>
            <person name="Petzold A."/>
            <person name="Susuki M."/>
            <person name="Suzuki K.-i.T."/>
            <person name="Hayashi T."/>
            <person name="Toyoda A."/>
            <person name="Oliveira C."/>
            <person name="Osipova E."/>
            <person name="Leigh N.D."/>
            <person name="Simon A."/>
            <person name="Yun M.H."/>
        </authorList>
    </citation>
    <scope>NUCLEOTIDE SEQUENCE</scope>
    <source>
        <strain evidence="1">20211129_DDA</strain>
        <tissue evidence="1">Liver</tissue>
    </source>
</reference>
<organism evidence="1 2">
    <name type="scientific">Pleurodeles waltl</name>
    <name type="common">Iberian ribbed newt</name>
    <dbReference type="NCBI Taxonomy" id="8319"/>
    <lineage>
        <taxon>Eukaryota</taxon>
        <taxon>Metazoa</taxon>
        <taxon>Chordata</taxon>
        <taxon>Craniata</taxon>
        <taxon>Vertebrata</taxon>
        <taxon>Euteleostomi</taxon>
        <taxon>Amphibia</taxon>
        <taxon>Batrachia</taxon>
        <taxon>Caudata</taxon>
        <taxon>Salamandroidea</taxon>
        <taxon>Salamandridae</taxon>
        <taxon>Pleurodelinae</taxon>
        <taxon>Pleurodeles</taxon>
    </lineage>
</organism>
<proteinExistence type="predicted"/>
<sequence>MPLHAYAPKTRSENLRSAYCTCARIGMERGLRPLNTERTLDERPALAPHCEAQNLWPAGVGMLHQRVEGERMKCKKEQNEQ</sequence>
<keyword evidence="2" id="KW-1185">Reference proteome</keyword>
<protein>
    <submittedName>
        <fullName evidence="1">Uncharacterized protein</fullName>
    </submittedName>
</protein>
<name>A0AAV7LM04_PLEWA</name>
<dbReference type="AlphaFoldDB" id="A0AAV7LM04"/>
<evidence type="ECO:0000313" key="1">
    <source>
        <dbReference type="EMBL" id="KAJ1092641.1"/>
    </source>
</evidence>
<evidence type="ECO:0000313" key="2">
    <source>
        <dbReference type="Proteomes" id="UP001066276"/>
    </source>
</evidence>
<dbReference type="EMBL" id="JANPWB010000015">
    <property type="protein sequence ID" value="KAJ1092641.1"/>
    <property type="molecule type" value="Genomic_DNA"/>
</dbReference>
<comment type="caution">
    <text evidence="1">The sequence shown here is derived from an EMBL/GenBank/DDBJ whole genome shotgun (WGS) entry which is preliminary data.</text>
</comment>
<dbReference type="Proteomes" id="UP001066276">
    <property type="component" value="Chromosome 11"/>
</dbReference>
<gene>
    <name evidence="1" type="ORF">NDU88_005751</name>
</gene>
<accession>A0AAV7LM04</accession>